<dbReference type="OrthoDB" id="5287468at2"/>
<dbReference type="Gene3D" id="3.10.20.440">
    <property type="entry name" value="2Fe-2S iron-sulphur cluster binding domain, sarcosine oxidase, alpha subunit, N-terminal domain"/>
    <property type="match status" value="1"/>
</dbReference>
<dbReference type="PANTHER" id="PTHR43757">
    <property type="entry name" value="AMINOMETHYLTRANSFERASE"/>
    <property type="match status" value="1"/>
</dbReference>
<dbReference type="InterPro" id="IPR013977">
    <property type="entry name" value="GcvT_C"/>
</dbReference>
<dbReference type="InterPro" id="IPR041854">
    <property type="entry name" value="BFD-like_2Fe2S-bd_dom_sf"/>
</dbReference>
<dbReference type="InterPro" id="IPR042204">
    <property type="entry name" value="2Fe-2S-bd_N"/>
</dbReference>
<dbReference type="Gene3D" id="1.10.10.1100">
    <property type="entry name" value="BFD-like [2Fe-2S]-binding domain"/>
    <property type="match status" value="1"/>
</dbReference>
<dbReference type="Pfam" id="PF17806">
    <property type="entry name" value="SO_alpha_A3"/>
    <property type="match status" value="1"/>
</dbReference>
<organism evidence="7 8">
    <name type="scientific">Skermanella stibiiresistens SB22</name>
    <dbReference type="NCBI Taxonomy" id="1385369"/>
    <lineage>
        <taxon>Bacteria</taxon>
        <taxon>Pseudomonadati</taxon>
        <taxon>Pseudomonadota</taxon>
        <taxon>Alphaproteobacteria</taxon>
        <taxon>Rhodospirillales</taxon>
        <taxon>Azospirillaceae</taxon>
        <taxon>Skermanella</taxon>
    </lineage>
</organism>
<dbReference type="SUPFAM" id="SSF101790">
    <property type="entry name" value="Aminomethyltransferase beta-barrel domain"/>
    <property type="match status" value="1"/>
</dbReference>
<gene>
    <name evidence="7" type="ORF">N825_02030</name>
</gene>
<evidence type="ECO:0000256" key="2">
    <source>
        <dbReference type="ARBA" id="ARBA00023002"/>
    </source>
</evidence>
<keyword evidence="2" id="KW-0560">Oxidoreductase</keyword>
<dbReference type="Pfam" id="PF08669">
    <property type="entry name" value="GCV_T_C"/>
    <property type="match status" value="1"/>
</dbReference>
<reference evidence="7 8" key="1">
    <citation type="submission" date="2013-08" db="EMBL/GenBank/DDBJ databases">
        <title>The genome sequence of Skermanella stibiiresistens.</title>
        <authorList>
            <person name="Zhu W."/>
            <person name="Wang G."/>
        </authorList>
    </citation>
    <scope>NUCLEOTIDE SEQUENCE [LARGE SCALE GENOMIC DNA]</scope>
    <source>
        <strain evidence="7 8">SB22</strain>
    </source>
</reference>
<dbReference type="InterPro" id="IPR023753">
    <property type="entry name" value="FAD/NAD-binding_dom"/>
</dbReference>
<dbReference type="Pfam" id="PF01571">
    <property type="entry name" value="GCV_T"/>
    <property type="match status" value="1"/>
</dbReference>
<dbReference type="InterPro" id="IPR006277">
    <property type="entry name" value="Sarcosine_oxidase_asu"/>
</dbReference>
<accession>W9H8U0</accession>
<evidence type="ECO:0000259" key="6">
    <source>
        <dbReference type="Pfam" id="PF17806"/>
    </source>
</evidence>
<dbReference type="PRINTS" id="PR00469">
    <property type="entry name" value="PNDRDTASEII"/>
</dbReference>
<evidence type="ECO:0000259" key="4">
    <source>
        <dbReference type="Pfam" id="PF07992"/>
    </source>
</evidence>
<dbReference type="PANTHER" id="PTHR43757:SF2">
    <property type="entry name" value="AMINOMETHYLTRANSFERASE, MITOCHONDRIAL"/>
    <property type="match status" value="1"/>
</dbReference>
<evidence type="ECO:0000313" key="8">
    <source>
        <dbReference type="Proteomes" id="UP000019486"/>
    </source>
</evidence>
<dbReference type="InterPro" id="IPR029043">
    <property type="entry name" value="GcvT/YgfZ_C"/>
</dbReference>
<dbReference type="STRING" id="1385369.N825_02030"/>
<dbReference type="AlphaFoldDB" id="W9H8U0"/>
<keyword evidence="8" id="KW-1185">Reference proteome</keyword>
<feature type="domain" description="SoxA A3" evidence="6">
    <location>
        <begin position="524"/>
        <end position="608"/>
    </location>
</feature>
<dbReference type="EMBL" id="AVFL01000001">
    <property type="protein sequence ID" value="EWY42670.1"/>
    <property type="molecule type" value="Genomic_DNA"/>
</dbReference>
<comment type="similarity">
    <text evidence="1">Belongs to the GcvT family.</text>
</comment>
<evidence type="ECO:0000259" key="3">
    <source>
        <dbReference type="Pfam" id="PF01571"/>
    </source>
</evidence>
<evidence type="ECO:0000313" key="7">
    <source>
        <dbReference type="EMBL" id="EWY42670.1"/>
    </source>
</evidence>
<dbReference type="SUPFAM" id="SSF103025">
    <property type="entry name" value="Folate-binding domain"/>
    <property type="match status" value="1"/>
</dbReference>
<dbReference type="GO" id="GO:0046653">
    <property type="term" value="P:tetrahydrofolate metabolic process"/>
    <property type="evidence" value="ECO:0007669"/>
    <property type="project" value="InterPro"/>
</dbReference>
<comment type="caution">
    <text evidence="7">The sequence shown here is derived from an EMBL/GenBank/DDBJ whole genome shotgun (WGS) entry which is preliminary data.</text>
</comment>
<dbReference type="InterPro" id="IPR028896">
    <property type="entry name" value="GcvT/YgfZ/DmdA"/>
</dbReference>
<dbReference type="PRINTS" id="PR00368">
    <property type="entry name" value="FADPNR"/>
</dbReference>
<dbReference type="InterPro" id="IPR006222">
    <property type="entry name" value="GCVT_N"/>
</dbReference>
<dbReference type="Proteomes" id="UP000019486">
    <property type="component" value="Unassembled WGS sequence"/>
</dbReference>
<dbReference type="NCBIfam" id="TIGR01372">
    <property type="entry name" value="soxA"/>
    <property type="match status" value="1"/>
</dbReference>
<dbReference type="Pfam" id="PF07992">
    <property type="entry name" value="Pyr_redox_2"/>
    <property type="match status" value="1"/>
</dbReference>
<feature type="domain" description="Aminomethyltransferase C-terminal" evidence="5">
    <location>
        <begin position="917"/>
        <end position="1003"/>
    </location>
</feature>
<dbReference type="InterPro" id="IPR027266">
    <property type="entry name" value="TrmE/GcvT-like"/>
</dbReference>
<evidence type="ECO:0000256" key="1">
    <source>
        <dbReference type="ARBA" id="ARBA00008609"/>
    </source>
</evidence>
<dbReference type="RefSeq" id="WP_037446089.1">
    <property type="nucleotide sequence ID" value="NZ_AVFL01000001.1"/>
</dbReference>
<dbReference type="GO" id="GO:0008115">
    <property type="term" value="F:sarcosine oxidase activity"/>
    <property type="evidence" value="ECO:0007669"/>
    <property type="project" value="InterPro"/>
</dbReference>
<dbReference type="PIRSF" id="PIRSF037980">
    <property type="entry name" value="SoxA"/>
    <property type="match status" value="1"/>
</dbReference>
<feature type="domain" description="GCVT N-terminal" evidence="3">
    <location>
        <begin position="622"/>
        <end position="897"/>
    </location>
</feature>
<name>W9H8U0_9PROT</name>
<evidence type="ECO:0000259" key="5">
    <source>
        <dbReference type="Pfam" id="PF08669"/>
    </source>
</evidence>
<dbReference type="SUPFAM" id="SSF51905">
    <property type="entry name" value="FAD/NAD(P)-binding domain"/>
    <property type="match status" value="1"/>
</dbReference>
<dbReference type="Pfam" id="PF13510">
    <property type="entry name" value="Fer2_4"/>
    <property type="match status" value="1"/>
</dbReference>
<dbReference type="Gene3D" id="3.50.50.60">
    <property type="entry name" value="FAD/NAD(P)-binding domain"/>
    <property type="match status" value="1"/>
</dbReference>
<dbReference type="Gene3D" id="3.30.1360.120">
    <property type="entry name" value="Probable tRNA modification gtpase trme, domain 1"/>
    <property type="match status" value="1"/>
</dbReference>
<proteinExistence type="inferred from homology"/>
<feature type="domain" description="FAD/NAD(P)-binding" evidence="4">
    <location>
        <begin position="172"/>
        <end position="439"/>
    </location>
</feature>
<dbReference type="InterPro" id="IPR036188">
    <property type="entry name" value="FAD/NAD-bd_sf"/>
</dbReference>
<dbReference type="InterPro" id="IPR041117">
    <property type="entry name" value="SoxA_A3"/>
</dbReference>
<sequence length="1011" mass="109000">MTKDAFRGATGGRIDRSRPVTFTFNGRTYRGYQGDTLASALLANGVHLVGRSFKYHRPRGILSAGSEESNALIQLERGNRTEPNLRATQIEIHEGLAASSQNAWPSVETDVGSINNVLSKVFVAGFYYKTFMHPQSFWMKVYEPVIRRAAGLGKAPAEPDPDFYDKMHVHSDVLIVGSGPAGLMAALAAARTGARVILADEQNEFGGSLLGTREMIDGRPAADWVAAAVEELRAFPEVRLLPRTTVTGYYDHNYLILAERRTDHLPRGSAPKISRQRLWKVRAKQVVLATGSHERPLVFADNDRPGIMLAGAVRTYVNRFAALPGRRAVVLTNNDSAYAAALDMNDAGIEIAAIVDLRGHAGGPLAAEAKRRGFRVLTNTAITATHGSKRVTGVDVMMMNGPGEDVIGAPTRIDCDLVAMSGGWNPAVHLFSQSTGKLRYDDELSCFVPGVSVQAERSAGSCKGTFDLPACLAEGAATGAQAALAAGHGDGVAPAVPAATSVAPQPLRPLWIVPTTTPVGHGKAKHFVDFQNDVSAADVLLASREGYQSVEHLKRYTTTGMGTDQGKTSNVNALAILAKSLASPIPQVGTTTFRPPYTPTTYGVLAGRDVGELADAARVTPMHSWHVAHGAAFEDVGQWKRPWYFPKGDAQGTEDMHAAVRRECRAVRNGVGVLDASTLGKIDIQGPDAAQLLNRVYTNAFLKLDIGKCRYGVMCKEDGMVMDDGVTTRLGPNHFLMTTTTGNAAKVLEWLEDYIQTEWPDLRVFLTSVTEHWATASIAGPKAREVVAELAPDLDLSPEAFPYMSYREAVVAGVPARIFRISFTGELSYEINVPAQHGLHLWENIMRAGEKHGITPYGTETMHVLRAEKGYIIVGQETDATVTPQDLGMGWVVSKQKADFIGKRSYTRKDTARSDRKQLVGLLTDDPNEVLPEGTQLTAIADGHAPVPMLGHVTSSYFSDTLGRSIALALVSDGFNRMGQTIFAPLGGGKTVSCAVTKPVFYDPEGVRLHG</sequence>
<protein>
    <submittedName>
        <fullName evidence="7">Sarcosine oxidase subunit alpha</fullName>
    </submittedName>
</protein>
<dbReference type="PATRIC" id="fig|1385369.3.peg.397"/>